<evidence type="ECO:0000256" key="1">
    <source>
        <dbReference type="SAM" id="Phobius"/>
    </source>
</evidence>
<organism evidence="3 4">
    <name type="scientific">Capnocytophaga canimorsus</name>
    <dbReference type="NCBI Taxonomy" id="28188"/>
    <lineage>
        <taxon>Bacteria</taxon>
        <taxon>Pseudomonadati</taxon>
        <taxon>Bacteroidota</taxon>
        <taxon>Flavobacteriia</taxon>
        <taxon>Flavobacteriales</taxon>
        <taxon>Flavobacteriaceae</taxon>
        <taxon>Capnocytophaga</taxon>
    </lineage>
</organism>
<evidence type="ECO:0000259" key="2">
    <source>
        <dbReference type="Pfam" id="PF26603"/>
    </source>
</evidence>
<dbReference type="RefSeq" id="WP_095917404.1">
    <property type="nucleotide sequence ID" value="NZ_CP022388.1"/>
</dbReference>
<dbReference type="Proteomes" id="UP000243136">
    <property type="component" value="Chromosome"/>
</dbReference>
<dbReference type="InterPro" id="IPR058501">
    <property type="entry name" value="DUF8188"/>
</dbReference>
<dbReference type="EMBL" id="CP022388">
    <property type="protein sequence ID" value="ATA92049.1"/>
    <property type="molecule type" value="Genomic_DNA"/>
</dbReference>
<proteinExistence type="predicted"/>
<sequence length="209" mass="24766">MRAIGYFLGVALGAPLLFFIVSFIFLGPRKVTNNEVEVFIKNSDLLLIKNVPLITSFDIPTPDVRLGRETISKLTYFSNRNMSYYRADTYTYFSKELNKYIRTYYIDEIGRNMTSTILDFGDKDKDRTIWPDMYFYYNKTQNADPSYGTIDKPLPILHFRSANPALRSMRRNNRDSDSVYLKERYTENVKLYLEYFIEKEDFKKLFPEN</sequence>
<evidence type="ECO:0000313" key="3">
    <source>
        <dbReference type="EMBL" id="ATA92049.1"/>
    </source>
</evidence>
<evidence type="ECO:0000313" key="4">
    <source>
        <dbReference type="Proteomes" id="UP000243136"/>
    </source>
</evidence>
<gene>
    <name evidence="3" type="ORF">CGC56_07720</name>
</gene>
<reference evidence="4" key="1">
    <citation type="submission" date="2017-06" db="EMBL/GenBank/DDBJ databases">
        <title>Capnocytophaga spp. assemblies.</title>
        <authorList>
            <person name="Gulvik C.A."/>
        </authorList>
    </citation>
    <scope>NUCLEOTIDE SEQUENCE [LARGE SCALE GENOMIC DNA]</scope>
    <source>
        <strain evidence="4">H5594</strain>
    </source>
</reference>
<feature type="transmembrane region" description="Helical" evidence="1">
    <location>
        <begin position="6"/>
        <end position="26"/>
    </location>
</feature>
<protein>
    <recommendedName>
        <fullName evidence="2">DUF8188 domain-containing protein</fullName>
    </recommendedName>
</protein>
<keyword evidence="1" id="KW-1133">Transmembrane helix</keyword>
<feature type="domain" description="DUF8188" evidence="2">
    <location>
        <begin position="56"/>
        <end position="206"/>
    </location>
</feature>
<dbReference type="AlphaFoldDB" id="A0A250G3Q4"/>
<dbReference type="Pfam" id="PF26603">
    <property type="entry name" value="DUF8188"/>
    <property type="match status" value="1"/>
</dbReference>
<keyword evidence="1" id="KW-0812">Transmembrane</keyword>
<accession>A0A250G3Q4</accession>
<keyword evidence="1" id="KW-0472">Membrane</keyword>
<name>A0A250G3Q4_9FLAO</name>